<evidence type="ECO:0000313" key="5">
    <source>
        <dbReference type="Proteomes" id="UP000192656"/>
    </source>
</evidence>
<evidence type="ECO:0000256" key="1">
    <source>
        <dbReference type="ARBA" id="ARBA00010211"/>
    </source>
</evidence>
<proteinExistence type="inferred from homology"/>
<dbReference type="SUPFAM" id="SSF56529">
    <property type="entry name" value="FAH"/>
    <property type="match status" value="1"/>
</dbReference>
<sequence>MANESILPETGQGHFVGRVFRSDMAGPSVVTIRDGRVIDVTSKQIATTRDLLEHADPAAVLDAAKGEDIGSLDEIASASIEPQGEGDLPRLLAPCDLQSVKACGVTFARSMLERVIEERAAGNADLAAEIREKVSGIIGESLRDIKAGSDEAGRIKTILVKEGLWSQYLEVGIGPDAEVFTKAPVLASVGWGASVGLNRISRWNNPEPEIVLAVDSHGKVKGAALGNDVNLRDVEGRSALLLGKAKDNNASSSIGPFIRLFDETYEIEDVRSAELSMTVKGEDGFVLKGRSSMKEISRDPLDLVRQTIGGHHQYPDGFLLYLGTLFAPVEDRGETGQGFTHHIGDVVTIAEAKLGSLRNTVRYADECPPWTFGTASLMRNLAARALL</sequence>
<name>A0A1W1YBG8_9HYPH</name>
<dbReference type="OrthoDB" id="9779415at2"/>
<keyword evidence="5" id="KW-1185">Reference proteome</keyword>
<dbReference type="InterPro" id="IPR051121">
    <property type="entry name" value="FAH"/>
</dbReference>
<evidence type="ECO:0000259" key="3">
    <source>
        <dbReference type="Pfam" id="PF01557"/>
    </source>
</evidence>
<dbReference type="PANTHER" id="PTHR42796">
    <property type="entry name" value="FUMARYLACETOACETATE HYDROLASE DOMAIN-CONTAINING PROTEIN 2A-RELATED"/>
    <property type="match status" value="1"/>
</dbReference>
<protein>
    <submittedName>
        <fullName evidence="4">Fumarylacetoacetate (FAA) hydrolase family protein</fullName>
    </submittedName>
</protein>
<dbReference type="AlphaFoldDB" id="A0A1W1YBG8"/>
<evidence type="ECO:0000313" key="4">
    <source>
        <dbReference type="EMBL" id="SMC33507.1"/>
    </source>
</evidence>
<dbReference type="PANTHER" id="PTHR42796:SF7">
    <property type="entry name" value="2-DEHYDRO-3-DEOXY-D-ARABINONATE DEHYDRATASE"/>
    <property type="match status" value="1"/>
</dbReference>
<organism evidence="4 5">
    <name type="scientific">Fulvimarina manganoxydans</name>
    <dbReference type="NCBI Taxonomy" id="937218"/>
    <lineage>
        <taxon>Bacteria</taxon>
        <taxon>Pseudomonadati</taxon>
        <taxon>Pseudomonadota</taxon>
        <taxon>Alphaproteobacteria</taxon>
        <taxon>Hyphomicrobiales</taxon>
        <taxon>Aurantimonadaceae</taxon>
        <taxon>Fulvimarina</taxon>
    </lineage>
</organism>
<dbReference type="EMBL" id="FWXR01000001">
    <property type="protein sequence ID" value="SMC33507.1"/>
    <property type="molecule type" value="Genomic_DNA"/>
</dbReference>
<dbReference type="Proteomes" id="UP000192656">
    <property type="component" value="Unassembled WGS sequence"/>
</dbReference>
<evidence type="ECO:0000256" key="2">
    <source>
        <dbReference type="ARBA" id="ARBA00022723"/>
    </source>
</evidence>
<dbReference type="RefSeq" id="WP_084407940.1">
    <property type="nucleotide sequence ID" value="NZ_FWXR01000001.1"/>
</dbReference>
<reference evidence="4 5" key="1">
    <citation type="submission" date="2017-04" db="EMBL/GenBank/DDBJ databases">
        <authorList>
            <person name="Afonso C.L."/>
            <person name="Miller P.J."/>
            <person name="Scott M.A."/>
            <person name="Spackman E."/>
            <person name="Goraichik I."/>
            <person name="Dimitrov K.M."/>
            <person name="Suarez D.L."/>
            <person name="Swayne D.E."/>
        </authorList>
    </citation>
    <scope>NUCLEOTIDE SEQUENCE [LARGE SCALE GENOMIC DNA]</scope>
    <source>
        <strain evidence="4 5">CGMCC 1.10972</strain>
    </source>
</reference>
<comment type="similarity">
    <text evidence="1">Belongs to the FAH family.</text>
</comment>
<dbReference type="STRING" id="937218.SAMN06297251_101136"/>
<feature type="domain" description="Fumarylacetoacetase-like C-terminal" evidence="3">
    <location>
        <begin position="220"/>
        <end position="362"/>
    </location>
</feature>
<dbReference type="GO" id="GO:0016787">
    <property type="term" value="F:hydrolase activity"/>
    <property type="evidence" value="ECO:0007669"/>
    <property type="project" value="UniProtKB-KW"/>
</dbReference>
<dbReference type="Gene3D" id="3.90.850.10">
    <property type="entry name" value="Fumarylacetoacetase-like, C-terminal domain"/>
    <property type="match status" value="1"/>
</dbReference>
<keyword evidence="4" id="KW-0378">Hydrolase</keyword>
<keyword evidence="2" id="KW-0479">Metal-binding</keyword>
<gene>
    <name evidence="4" type="ORF">SAMN06297251_101136</name>
</gene>
<dbReference type="GO" id="GO:0046872">
    <property type="term" value="F:metal ion binding"/>
    <property type="evidence" value="ECO:0007669"/>
    <property type="project" value="UniProtKB-KW"/>
</dbReference>
<dbReference type="GO" id="GO:0044281">
    <property type="term" value="P:small molecule metabolic process"/>
    <property type="evidence" value="ECO:0007669"/>
    <property type="project" value="UniProtKB-ARBA"/>
</dbReference>
<dbReference type="InterPro" id="IPR011234">
    <property type="entry name" value="Fumarylacetoacetase-like_C"/>
</dbReference>
<dbReference type="InterPro" id="IPR036663">
    <property type="entry name" value="Fumarylacetoacetase_C_sf"/>
</dbReference>
<dbReference type="Pfam" id="PF01557">
    <property type="entry name" value="FAA_hydrolase"/>
    <property type="match status" value="1"/>
</dbReference>
<accession>A0A1W1YBG8</accession>